<evidence type="ECO:0000259" key="3">
    <source>
        <dbReference type="SMART" id="SM00421"/>
    </source>
</evidence>
<evidence type="ECO:0000313" key="5">
    <source>
        <dbReference type="Proteomes" id="UP000536441"/>
    </source>
</evidence>
<dbReference type="InterPro" id="IPR000792">
    <property type="entry name" value="Tscrpt_reg_LuxR_C"/>
</dbReference>
<dbReference type="AlphaFoldDB" id="A0A7Y6B625"/>
<sequence>MEISPAGYDKTDASETATDSPARSDRPSPVDQLSERQLSYLRLVYQHRSSKEIAMLTGASPRAVDKQLLKANNLLGTTSRIDAARIVAEHDAGVEALPPAIVLPSDEHVFPLPPPLPTAGAAANMLTWKQAAIWSAIIAILTPIGLTVAGMVMLTLTFLLGLKVR</sequence>
<dbReference type="InterPro" id="IPR036388">
    <property type="entry name" value="WH-like_DNA-bd_sf"/>
</dbReference>
<evidence type="ECO:0000256" key="2">
    <source>
        <dbReference type="SAM" id="Phobius"/>
    </source>
</evidence>
<feature type="domain" description="HTH luxR-type" evidence="3">
    <location>
        <begin position="30"/>
        <end position="87"/>
    </location>
</feature>
<dbReference type="GO" id="GO:0006355">
    <property type="term" value="P:regulation of DNA-templated transcription"/>
    <property type="evidence" value="ECO:0007669"/>
    <property type="project" value="InterPro"/>
</dbReference>
<accession>A0A7Y6B625</accession>
<evidence type="ECO:0000256" key="1">
    <source>
        <dbReference type="SAM" id="MobiDB-lite"/>
    </source>
</evidence>
<proteinExistence type="predicted"/>
<feature type="region of interest" description="Disordered" evidence="1">
    <location>
        <begin position="1"/>
        <end position="33"/>
    </location>
</feature>
<dbReference type="GO" id="GO:0003677">
    <property type="term" value="F:DNA binding"/>
    <property type="evidence" value="ECO:0007669"/>
    <property type="project" value="InterPro"/>
</dbReference>
<reference evidence="4 5" key="1">
    <citation type="submission" date="2020-05" db="EMBL/GenBank/DDBJ databases">
        <title>Genome Sequencing of Type Strains.</title>
        <authorList>
            <person name="Lemaire J.F."/>
            <person name="Inderbitzin P."/>
            <person name="Gregorio O.A."/>
            <person name="Collins S.B."/>
            <person name="Wespe N."/>
            <person name="Knight-Connoni V."/>
        </authorList>
    </citation>
    <scope>NUCLEOTIDE SEQUENCE [LARGE SCALE GENOMIC DNA]</scope>
    <source>
        <strain evidence="4 5">DSM 100049</strain>
    </source>
</reference>
<dbReference type="Gene3D" id="1.10.10.10">
    <property type="entry name" value="Winged helix-like DNA-binding domain superfamily/Winged helix DNA-binding domain"/>
    <property type="match status" value="1"/>
</dbReference>
<feature type="transmembrane region" description="Helical" evidence="2">
    <location>
        <begin position="133"/>
        <end position="162"/>
    </location>
</feature>
<dbReference type="InterPro" id="IPR016032">
    <property type="entry name" value="Sig_transdc_resp-reg_C-effctor"/>
</dbReference>
<dbReference type="RefSeq" id="WP_082049410.1">
    <property type="nucleotide sequence ID" value="NZ_JABMCH010000067.1"/>
</dbReference>
<dbReference type="SMART" id="SM00421">
    <property type="entry name" value="HTH_LUXR"/>
    <property type="match status" value="1"/>
</dbReference>
<organism evidence="4 5">
    <name type="scientific">Sphingomonas zeae</name>
    <dbReference type="NCBI Taxonomy" id="1646122"/>
    <lineage>
        <taxon>Bacteria</taxon>
        <taxon>Pseudomonadati</taxon>
        <taxon>Pseudomonadota</taxon>
        <taxon>Alphaproteobacteria</taxon>
        <taxon>Sphingomonadales</taxon>
        <taxon>Sphingomonadaceae</taxon>
        <taxon>Sphingomonas</taxon>
    </lineage>
</organism>
<protein>
    <submittedName>
        <fullName evidence="4">RNA polymerase subunit sigma-70</fullName>
    </submittedName>
</protein>
<gene>
    <name evidence="4" type="ORF">HP438_14105</name>
</gene>
<keyword evidence="2" id="KW-0472">Membrane</keyword>
<keyword evidence="2" id="KW-0812">Transmembrane</keyword>
<dbReference type="Proteomes" id="UP000536441">
    <property type="component" value="Unassembled WGS sequence"/>
</dbReference>
<evidence type="ECO:0000313" key="4">
    <source>
        <dbReference type="EMBL" id="NUU48102.1"/>
    </source>
</evidence>
<keyword evidence="2" id="KW-1133">Transmembrane helix</keyword>
<comment type="caution">
    <text evidence="4">The sequence shown here is derived from an EMBL/GenBank/DDBJ whole genome shotgun (WGS) entry which is preliminary data.</text>
</comment>
<keyword evidence="5" id="KW-1185">Reference proteome</keyword>
<dbReference type="SUPFAM" id="SSF46894">
    <property type="entry name" value="C-terminal effector domain of the bipartite response regulators"/>
    <property type="match status" value="1"/>
</dbReference>
<dbReference type="EMBL" id="JABMCH010000067">
    <property type="protein sequence ID" value="NUU48102.1"/>
    <property type="molecule type" value="Genomic_DNA"/>
</dbReference>
<name>A0A7Y6B625_9SPHN</name>